<dbReference type="GO" id="GO:0008713">
    <property type="term" value="F:ADP-heptose-lipopolysaccharide heptosyltransferase activity"/>
    <property type="evidence" value="ECO:0007669"/>
    <property type="project" value="TreeGrafter"/>
</dbReference>
<dbReference type="STRING" id="69395.AQ619_15415"/>
<dbReference type="Proteomes" id="UP000056905">
    <property type="component" value="Chromosome"/>
</dbReference>
<dbReference type="InterPro" id="IPR002201">
    <property type="entry name" value="Glyco_trans_9"/>
</dbReference>
<dbReference type="GO" id="GO:0009244">
    <property type="term" value="P:lipopolysaccharide core region biosynthetic process"/>
    <property type="evidence" value="ECO:0007669"/>
    <property type="project" value="TreeGrafter"/>
</dbReference>
<dbReference type="AlphaFoldDB" id="A0A0P0P275"/>
<dbReference type="EMBL" id="CP013002">
    <property type="protein sequence ID" value="ALL14627.1"/>
    <property type="molecule type" value="Genomic_DNA"/>
</dbReference>
<evidence type="ECO:0000313" key="3">
    <source>
        <dbReference type="EMBL" id="ALL14627.1"/>
    </source>
</evidence>
<reference evidence="3 4" key="1">
    <citation type="submission" date="2015-10" db="EMBL/GenBank/DDBJ databases">
        <title>Conservation of the essential genome among Caulobacter and Brevundimonas species.</title>
        <authorList>
            <person name="Scott D."/>
            <person name="Ely B."/>
        </authorList>
    </citation>
    <scope>NUCLEOTIDE SEQUENCE [LARGE SCALE GENOMIC DNA]</scope>
    <source>
        <strain evidence="3 4">CB4</strain>
    </source>
</reference>
<dbReference type="OrthoDB" id="9797795at2"/>
<evidence type="ECO:0000313" key="4">
    <source>
        <dbReference type="Proteomes" id="UP000056905"/>
    </source>
</evidence>
<gene>
    <name evidence="3" type="ORF">AQ619_15415</name>
</gene>
<dbReference type="SUPFAM" id="SSF53756">
    <property type="entry name" value="UDP-Glycosyltransferase/glycogen phosphorylase"/>
    <property type="match status" value="1"/>
</dbReference>
<organism evidence="3 4">
    <name type="scientific">Caulobacter henricii</name>
    <dbReference type="NCBI Taxonomy" id="69395"/>
    <lineage>
        <taxon>Bacteria</taxon>
        <taxon>Pseudomonadati</taxon>
        <taxon>Pseudomonadota</taxon>
        <taxon>Alphaproteobacteria</taxon>
        <taxon>Caulobacterales</taxon>
        <taxon>Caulobacteraceae</taxon>
        <taxon>Caulobacter</taxon>
    </lineage>
</organism>
<keyword evidence="2 3" id="KW-0808">Transferase</keyword>
<dbReference type="CDD" id="cd03789">
    <property type="entry name" value="GT9_LPS_heptosyltransferase"/>
    <property type="match status" value="1"/>
</dbReference>
<dbReference type="KEGG" id="chq:AQ619_15415"/>
<keyword evidence="4" id="KW-1185">Reference proteome</keyword>
<accession>A0A0P0P275</accession>
<evidence type="ECO:0000256" key="1">
    <source>
        <dbReference type="ARBA" id="ARBA00022676"/>
    </source>
</evidence>
<dbReference type="Gene3D" id="3.40.50.2000">
    <property type="entry name" value="Glycogen Phosphorylase B"/>
    <property type="match status" value="2"/>
</dbReference>
<keyword evidence="1" id="KW-0328">Glycosyltransferase</keyword>
<proteinExistence type="predicted"/>
<sequence length="328" mass="35401">MTESLVPPAGMVMVYMPDRGVGDLMWHLPTLRAIASRAIEGRVLLAARPSSRAKELLAAEPCVELIDYVEYRAGTFRHLVEIVDFFRLCRLRRPRAVWILEKIDRPAIGAALAGVRERRGFGLGHSQEGWLTHGPFLPRTLRPAHRIAKLAAFEDLHGLKVASREPALAPVPAALDLIQDRFGDRPKPWIVYGVGASEPRRCWPLDRFTALSGALSDLGGTHFWLGGPSDSPAVDAELARAERSCINVNACDLKLDAGAALLSRADLFIGNDSGPLNLAASVGLTAIGLFGDSPPLDYSRFLRPLIGPPGGMSALSVESVAGIARLSL</sequence>
<name>A0A0P0P275_9CAUL</name>
<dbReference type="GO" id="GO:0005829">
    <property type="term" value="C:cytosol"/>
    <property type="evidence" value="ECO:0007669"/>
    <property type="project" value="TreeGrafter"/>
</dbReference>
<protein>
    <submittedName>
        <fullName evidence="3">Heptosyltransferase</fullName>
    </submittedName>
</protein>
<dbReference type="PANTHER" id="PTHR30160">
    <property type="entry name" value="TETRAACYLDISACCHARIDE 4'-KINASE-RELATED"/>
    <property type="match status" value="1"/>
</dbReference>
<dbReference type="Pfam" id="PF01075">
    <property type="entry name" value="Glyco_transf_9"/>
    <property type="match status" value="1"/>
</dbReference>
<dbReference type="RefSeq" id="WP_062149607.1">
    <property type="nucleotide sequence ID" value="NZ_CP013002.1"/>
</dbReference>
<dbReference type="InterPro" id="IPR051199">
    <property type="entry name" value="LPS_LOS_Heptosyltrfase"/>
</dbReference>
<evidence type="ECO:0000256" key="2">
    <source>
        <dbReference type="ARBA" id="ARBA00022679"/>
    </source>
</evidence>